<dbReference type="InterPro" id="IPR043519">
    <property type="entry name" value="NT_sf"/>
</dbReference>
<evidence type="ECO:0008006" key="3">
    <source>
        <dbReference type="Google" id="ProtNLM"/>
    </source>
</evidence>
<reference evidence="1 2" key="1">
    <citation type="submission" date="2024-07" db="EMBL/GenBank/DDBJ databases">
        <title>Section-level genome sequencing and comparative genomics of Aspergillus sections Usti and Cavernicolus.</title>
        <authorList>
            <consortium name="Lawrence Berkeley National Laboratory"/>
            <person name="Nybo J.L."/>
            <person name="Vesth T.C."/>
            <person name="Theobald S."/>
            <person name="Frisvad J.C."/>
            <person name="Larsen T.O."/>
            <person name="Kjaerboelling I."/>
            <person name="Rothschild-Mancinelli K."/>
            <person name="Lyhne E.K."/>
            <person name="Kogle M.E."/>
            <person name="Barry K."/>
            <person name="Clum A."/>
            <person name="Na H."/>
            <person name="Ledsgaard L."/>
            <person name="Lin J."/>
            <person name="Lipzen A."/>
            <person name="Kuo A."/>
            <person name="Riley R."/>
            <person name="Mondo S."/>
            <person name="LaButti K."/>
            <person name="Haridas S."/>
            <person name="Pangalinan J."/>
            <person name="Salamov A.A."/>
            <person name="Simmons B.A."/>
            <person name="Magnuson J.K."/>
            <person name="Chen J."/>
            <person name="Drula E."/>
            <person name="Henrissat B."/>
            <person name="Wiebenga A."/>
            <person name="Lubbers R.J."/>
            <person name="Gomes A.C."/>
            <person name="Makela M.R."/>
            <person name="Stajich J."/>
            <person name="Grigoriev I.V."/>
            <person name="Mortensen U.H."/>
            <person name="De vries R.P."/>
            <person name="Baker S.E."/>
            <person name="Andersen M.R."/>
        </authorList>
    </citation>
    <scope>NUCLEOTIDE SEQUENCE [LARGE SCALE GENOMIC DNA]</scope>
    <source>
        <strain evidence="1 2">CBS 600.67</strain>
    </source>
</reference>
<accession>A0ABR4HF09</accession>
<evidence type="ECO:0000313" key="2">
    <source>
        <dbReference type="Proteomes" id="UP001610335"/>
    </source>
</evidence>
<dbReference type="EMBL" id="JBFXLS010000139">
    <property type="protein sequence ID" value="KAL2813749.1"/>
    <property type="molecule type" value="Genomic_DNA"/>
</dbReference>
<comment type="caution">
    <text evidence="1">The sequence shown here is derived from an EMBL/GenBank/DDBJ whole genome shotgun (WGS) entry which is preliminary data.</text>
</comment>
<organism evidence="1 2">
    <name type="scientific">Aspergillus cavernicola</name>
    <dbReference type="NCBI Taxonomy" id="176166"/>
    <lineage>
        <taxon>Eukaryota</taxon>
        <taxon>Fungi</taxon>
        <taxon>Dikarya</taxon>
        <taxon>Ascomycota</taxon>
        <taxon>Pezizomycotina</taxon>
        <taxon>Eurotiomycetes</taxon>
        <taxon>Eurotiomycetidae</taxon>
        <taxon>Eurotiales</taxon>
        <taxon>Aspergillaceae</taxon>
        <taxon>Aspergillus</taxon>
        <taxon>Aspergillus subgen. Nidulantes</taxon>
    </lineage>
</organism>
<dbReference type="Proteomes" id="UP001610335">
    <property type="component" value="Unassembled WGS sequence"/>
</dbReference>
<gene>
    <name evidence="1" type="ORF">BDW59DRAFT_176661</name>
</gene>
<dbReference type="SUPFAM" id="SSF81301">
    <property type="entry name" value="Nucleotidyltransferase"/>
    <property type="match status" value="1"/>
</dbReference>
<sequence>MSQMLERAGIHYALMGGLAVIYLGGQRNTRDVDIAFQAAGKMRELRAVVEAEPRLIIPNTRLLSNLMKIFVRTGPGYDNCEGSIPVEVDLIESGYQGSPRELVGNRMALTVQTRSGPRQLNGISLLYLLRGKMAAYSARQNNTDLSDIQHLIQTYTQEIRQLIGRLDPEATEAFLEAVSPQNLAYWRSFFGR</sequence>
<evidence type="ECO:0000313" key="1">
    <source>
        <dbReference type="EMBL" id="KAL2813749.1"/>
    </source>
</evidence>
<protein>
    <recommendedName>
        <fullName evidence="3">Nucleotidyl transferase AbiEii/AbiGii toxin family protein</fullName>
    </recommendedName>
</protein>
<keyword evidence="2" id="KW-1185">Reference proteome</keyword>
<proteinExistence type="predicted"/>
<name>A0ABR4HF09_9EURO</name>
<dbReference type="Gene3D" id="3.30.460.40">
    <property type="match status" value="1"/>
</dbReference>